<name>A0A4V2SLZ9_RHOAD</name>
<keyword evidence="1" id="KW-0812">Transmembrane</keyword>
<gene>
    <name evidence="2" type="ORF">EV656_103146</name>
</gene>
<comment type="caution">
    <text evidence="2">The sequence shown here is derived from an EMBL/GenBank/DDBJ whole genome shotgun (WGS) entry which is preliminary data.</text>
</comment>
<dbReference type="RefSeq" id="WP_165918955.1">
    <property type="nucleotide sequence ID" value="NZ_NRRP01000018.1"/>
</dbReference>
<dbReference type="EMBL" id="SLXL01000003">
    <property type="protein sequence ID" value="TCP25396.1"/>
    <property type="molecule type" value="Genomic_DNA"/>
</dbReference>
<dbReference type="Proteomes" id="UP000295733">
    <property type="component" value="Unassembled WGS sequence"/>
</dbReference>
<reference evidence="2 3" key="1">
    <citation type="submission" date="2019-03" db="EMBL/GenBank/DDBJ databases">
        <title>Genomic Encyclopedia of Type Strains, Phase IV (KMG-IV): sequencing the most valuable type-strain genomes for metagenomic binning, comparative biology and taxonomic classification.</title>
        <authorList>
            <person name="Goeker M."/>
        </authorList>
    </citation>
    <scope>NUCLEOTIDE SEQUENCE [LARGE SCALE GENOMIC DNA]</scope>
    <source>
        <strain evidence="2 3">DSM 2781</strain>
    </source>
</reference>
<proteinExistence type="predicted"/>
<protein>
    <submittedName>
        <fullName evidence="2">Uncharacterized protein</fullName>
    </submittedName>
</protein>
<keyword evidence="3" id="KW-1185">Reference proteome</keyword>
<evidence type="ECO:0000313" key="2">
    <source>
        <dbReference type="EMBL" id="TCP25396.1"/>
    </source>
</evidence>
<keyword evidence="1" id="KW-1133">Transmembrane helix</keyword>
<evidence type="ECO:0000256" key="1">
    <source>
        <dbReference type="SAM" id="Phobius"/>
    </source>
</evidence>
<feature type="transmembrane region" description="Helical" evidence="1">
    <location>
        <begin position="14"/>
        <end position="34"/>
    </location>
</feature>
<accession>A0A4V2SLZ9</accession>
<organism evidence="2 3">
    <name type="scientific">Rhodovulum adriaticum</name>
    <name type="common">Rhodopseudomonas adriatica</name>
    <dbReference type="NCBI Taxonomy" id="35804"/>
    <lineage>
        <taxon>Bacteria</taxon>
        <taxon>Pseudomonadati</taxon>
        <taxon>Pseudomonadota</taxon>
        <taxon>Alphaproteobacteria</taxon>
        <taxon>Rhodobacterales</taxon>
        <taxon>Paracoccaceae</taxon>
        <taxon>Rhodovulum</taxon>
    </lineage>
</organism>
<sequence length="54" mass="5784">MSDDQYAVLVPPSAAKWIGLVGGLLVPLFLAVVANQIYTPRGEASVQVYPLPEE</sequence>
<dbReference type="AlphaFoldDB" id="A0A4V2SLZ9"/>
<keyword evidence="1" id="KW-0472">Membrane</keyword>
<evidence type="ECO:0000313" key="3">
    <source>
        <dbReference type="Proteomes" id="UP000295733"/>
    </source>
</evidence>